<dbReference type="Proteomes" id="UP000238479">
    <property type="component" value="Chromosome 3"/>
</dbReference>
<dbReference type="AlphaFoldDB" id="A0A2P6RFM8"/>
<comment type="caution">
    <text evidence="1">The sequence shown here is derived from an EMBL/GenBank/DDBJ whole genome shotgun (WGS) entry which is preliminary data.</text>
</comment>
<accession>A0A2P6RFM8</accession>
<name>A0A2P6RFM8_ROSCH</name>
<organism evidence="1 2">
    <name type="scientific">Rosa chinensis</name>
    <name type="common">China rose</name>
    <dbReference type="NCBI Taxonomy" id="74649"/>
    <lineage>
        <taxon>Eukaryota</taxon>
        <taxon>Viridiplantae</taxon>
        <taxon>Streptophyta</taxon>
        <taxon>Embryophyta</taxon>
        <taxon>Tracheophyta</taxon>
        <taxon>Spermatophyta</taxon>
        <taxon>Magnoliopsida</taxon>
        <taxon>eudicotyledons</taxon>
        <taxon>Gunneridae</taxon>
        <taxon>Pentapetalae</taxon>
        <taxon>rosids</taxon>
        <taxon>fabids</taxon>
        <taxon>Rosales</taxon>
        <taxon>Rosaceae</taxon>
        <taxon>Rosoideae</taxon>
        <taxon>Rosoideae incertae sedis</taxon>
        <taxon>Rosa</taxon>
    </lineage>
</organism>
<dbReference type="Gramene" id="PRQ45214">
    <property type="protein sequence ID" value="PRQ45214"/>
    <property type="gene ID" value="RchiOBHm_Chr3g0487711"/>
</dbReference>
<keyword evidence="2" id="KW-1185">Reference proteome</keyword>
<sequence length="172" mass="19474">MFQEIDNICRERRRHSILSQYTDHSVRHMLIYHEPTTQLHRFSYKKITQEMELASERHHTAAALASFTGAESTTASGILTYPTFLGLTSSASSSMSLVRSRREVRSVERGRRGIILCCGWRASSAEASGWFWLGLSKTASSKRMGLSCLISVTTVTNPEEEEEEGKRLRETE</sequence>
<proteinExistence type="predicted"/>
<gene>
    <name evidence="1" type="ORF">RchiOBHm_Chr3g0487711</name>
</gene>
<evidence type="ECO:0000313" key="1">
    <source>
        <dbReference type="EMBL" id="PRQ45214.1"/>
    </source>
</evidence>
<dbReference type="EMBL" id="PDCK01000041">
    <property type="protein sequence ID" value="PRQ45214.1"/>
    <property type="molecule type" value="Genomic_DNA"/>
</dbReference>
<evidence type="ECO:0000313" key="2">
    <source>
        <dbReference type="Proteomes" id="UP000238479"/>
    </source>
</evidence>
<protein>
    <submittedName>
        <fullName evidence="1">Uncharacterized protein</fullName>
    </submittedName>
</protein>
<reference evidence="1 2" key="1">
    <citation type="journal article" date="2018" name="Nat. Genet.">
        <title>The Rosa genome provides new insights in the design of modern roses.</title>
        <authorList>
            <person name="Bendahmane M."/>
        </authorList>
    </citation>
    <scope>NUCLEOTIDE SEQUENCE [LARGE SCALE GENOMIC DNA]</scope>
    <source>
        <strain evidence="2">cv. Old Blush</strain>
    </source>
</reference>